<dbReference type="Proteomes" id="UP000663852">
    <property type="component" value="Unassembled WGS sequence"/>
</dbReference>
<sequence>MIVDSKNVRRNKTQQLTNSLSIFRSRKTEDAFIIIYTGLGQHLVPEIHSVPQVSGIYVFGSNTSRHETWTEKWTKIKDVYINTKEICETVTTGVTQYNQDSIAIPSPSSRLKPFKQVFLQIVRISRLCMETSGWCHRYGRVFECT</sequence>
<accession>A0A814L4N2</accession>
<dbReference type="AlphaFoldDB" id="A0A814L4N2"/>
<evidence type="ECO:0000313" key="2">
    <source>
        <dbReference type="Proteomes" id="UP000663852"/>
    </source>
</evidence>
<proteinExistence type="predicted"/>
<evidence type="ECO:0000313" key="1">
    <source>
        <dbReference type="EMBL" id="CAF1058535.1"/>
    </source>
</evidence>
<dbReference type="EMBL" id="CAJNOJ010000081">
    <property type="protein sequence ID" value="CAF1058535.1"/>
    <property type="molecule type" value="Genomic_DNA"/>
</dbReference>
<gene>
    <name evidence="1" type="ORF">EDS130_LOCUS17792</name>
</gene>
<comment type="caution">
    <text evidence="1">The sequence shown here is derived from an EMBL/GenBank/DDBJ whole genome shotgun (WGS) entry which is preliminary data.</text>
</comment>
<name>A0A814L4N2_ADIRI</name>
<organism evidence="1 2">
    <name type="scientific">Adineta ricciae</name>
    <name type="common">Rotifer</name>
    <dbReference type="NCBI Taxonomy" id="249248"/>
    <lineage>
        <taxon>Eukaryota</taxon>
        <taxon>Metazoa</taxon>
        <taxon>Spiralia</taxon>
        <taxon>Gnathifera</taxon>
        <taxon>Rotifera</taxon>
        <taxon>Eurotatoria</taxon>
        <taxon>Bdelloidea</taxon>
        <taxon>Adinetida</taxon>
        <taxon>Adinetidae</taxon>
        <taxon>Adineta</taxon>
    </lineage>
</organism>
<reference evidence="1" key="1">
    <citation type="submission" date="2021-02" db="EMBL/GenBank/DDBJ databases">
        <authorList>
            <person name="Nowell W R."/>
        </authorList>
    </citation>
    <scope>NUCLEOTIDE SEQUENCE</scope>
</reference>
<protein>
    <submittedName>
        <fullName evidence="1">Uncharacterized protein</fullName>
    </submittedName>
</protein>
<dbReference type="OrthoDB" id="10035896at2759"/>